<keyword evidence="2" id="KW-1185">Reference proteome</keyword>
<evidence type="ECO:0000313" key="2">
    <source>
        <dbReference type="Proteomes" id="UP000604117"/>
    </source>
</evidence>
<dbReference type="Proteomes" id="UP000604117">
    <property type="component" value="Unassembled WGS sequence"/>
</dbReference>
<gene>
    <name evidence="1" type="ORF">Asi02nite_57460</name>
</gene>
<proteinExistence type="predicted"/>
<reference evidence="1 2" key="1">
    <citation type="submission" date="2021-01" db="EMBL/GenBank/DDBJ databases">
        <title>Whole genome shotgun sequence of Asanoa siamensis NBRC 107932.</title>
        <authorList>
            <person name="Komaki H."/>
            <person name="Tamura T."/>
        </authorList>
    </citation>
    <scope>NUCLEOTIDE SEQUENCE [LARGE SCALE GENOMIC DNA]</scope>
    <source>
        <strain evidence="1 2">NBRC 107932</strain>
    </source>
</reference>
<comment type="caution">
    <text evidence="1">The sequence shown here is derived from an EMBL/GenBank/DDBJ whole genome shotgun (WGS) entry which is preliminary data.</text>
</comment>
<accession>A0ABQ4CY49</accession>
<dbReference type="EMBL" id="BONE01000056">
    <property type="protein sequence ID" value="GIF76228.1"/>
    <property type="molecule type" value="Genomic_DNA"/>
</dbReference>
<name>A0ABQ4CY49_9ACTN</name>
<evidence type="ECO:0000313" key="1">
    <source>
        <dbReference type="EMBL" id="GIF76228.1"/>
    </source>
</evidence>
<organism evidence="1 2">
    <name type="scientific">Asanoa siamensis</name>
    <dbReference type="NCBI Taxonomy" id="926357"/>
    <lineage>
        <taxon>Bacteria</taxon>
        <taxon>Bacillati</taxon>
        <taxon>Actinomycetota</taxon>
        <taxon>Actinomycetes</taxon>
        <taxon>Micromonosporales</taxon>
        <taxon>Micromonosporaceae</taxon>
        <taxon>Asanoa</taxon>
    </lineage>
</organism>
<evidence type="ECO:0008006" key="3">
    <source>
        <dbReference type="Google" id="ProtNLM"/>
    </source>
</evidence>
<protein>
    <recommendedName>
        <fullName evidence="3">DUF397 domain-containing protein</fullName>
    </recommendedName>
</protein>
<sequence>MSVAAFDDPIKILRRHGSSPTERCSTNVTCPDVFELADGRFAVVGLDATGALDGELHKVEASRADDERIVVLPRDVMLDALRDIRRAPDTPS</sequence>